<proteinExistence type="predicted"/>
<evidence type="ECO:0000256" key="1">
    <source>
        <dbReference type="SAM" id="MobiDB-lite"/>
    </source>
</evidence>
<dbReference type="Proteomes" id="UP001057991">
    <property type="component" value="Chromosome"/>
</dbReference>
<gene>
    <name evidence="2" type="ORF">K3X48_12950</name>
</gene>
<dbReference type="AlphaFoldDB" id="A0A9Q9HE25"/>
<feature type="region of interest" description="Disordered" evidence="1">
    <location>
        <begin position="169"/>
        <end position="203"/>
    </location>
</feature>
<sequence>MKQLWVMMIVLLTALPGVARDLAVRSGEHDQFTRLVVYTQQPSGWKFGRVPGGYELRLATDGVGFDLSRAFNLIPRSRIKNLEDRGDGTLFLDIDCQCYADVFIASGGQIVVDIRSGKPEEESAKYEAFLDQLPLQVSPGTENSAIARLGLPLFPMPQSDLAKYLQPENEKLEETQGSSEQDEPLLSDEHIRGDQSEVVSPEERVTQTELALIEQIGRAAAQGLVDANLSTLEAEVDRITHPIKAQEPDETPPVPDLQPVPTIDANDHIAVQTSIDRETSLRKSAVLSTQEGFACIPDTEYDIATWGGDISNGAELAKYASSILGEFDQPNPDMLNAYIRHQLYLTFGAEAMLLANEFPKAVGRPEIIQQIAEVMDWHKSASFREFAPQMGCDGKTALWAALAQPEFRPGQEINQKAIILSFSELPLHLRRHLGPDLAHKFLAFGDAGTANALRNLLDRAEGDHGPGFNLLEARLELQSGAFENAEHTLTQLVNEDSDIAPAAALEFVNSRIAQDQPVPERYLEILSTYAFEQRDLPLGADLKSAEIRARVMASDFSEAFAQMKMAQKENLFDDEELGNLQKFVFSKLEKNGSDAQFLRYVSVASSVLGFLDEDLKTSLSARLSDLGFASPARALLDTATVVPDPSRRLVYATIALLEGKSEVALGYLAGLETPEANLLRAQAWEVSGDFDAAAEIYRTLGETEKQIKAELRGGNWGGLSQSGPAALQDMGRLISASSTQDVDQNVGSLARNASILTESAAMRTTIENLLTELPHP</sequence>
<evidence type="ECO:0000313" key="3">
    <source>
        <dbReference type="Proteomes" id="UP001057991"/>
    </source>
</evidence>
<protein>
    <submittedName>
        <fullName evidence="2">Uncharacterized protein</fullName>
    </submittedName>
</protein>
<evidence type="ECO:0000313" key="2">
    <source>
        <dbReference type="EMBL" id="UWP95080.1"/>
    </source>
</evidence>
<organism evidence="2 3">
    <name type="scientific">Aliiroseovarius crassostreae</name>
    <dbReference type="NCBI Taxonomy" id="154981"/>
    <lineage>
        <taxon>Bacteria</taxon>
        <taxon>Pseudomonadati</taxon>
        <taxon>Pseudomonadota</taxon>
        <taxon>Alphaproteobacteria</taxon>
        <taxon>Rhodobacterales</taxon>
        <taxon>Paracoccaceae</taxon>
        <taxon>Aliiroseovarius</taxon>
    </lineage>
</organism>
<feature type="compositionally biased region" description="Basic and acidic residues" evidence="1">
    <location>
        <begin position="187"/>
        <end position="203"/>
    </location>
</feature>
<dbReference type="RefSeq" id="WP_259805881.1">
    <property type="nucleotide sequence ID" value="NZ_CP080776.1"/>
</dbReference>
<name>A0A9Q9HE25_9RHOB</name>
<accession>A0A9Q9HE25</accession>
<reference evidence="2" key="1">
    <citation type="submission" date="2021-08" db="EMBL/GenBank/DDBJ databases">
        <authorList>
            <person name="Nwanade C."/>
            <person name="Wang M."/>
            <person name="Masoudi A."/>
            <person name="Yu Z."/>
            <person name="Liu J."/>
        </authorList>
    </citation>
    <scope>NUCLEOTIDE SEQUENCE</scope>
    <source>
        <strain evidence="2">S056</strain>
    </source>
</reference>
<dbReference type="EMBL" id="CP080776">
    <property type="protein sequence ID" value="UWP95080.1"/>
    <property type="molecule type" value="Genomic_DNA"/>
</dbReference>